<dbReference type="eggNOG" id="COG2820">
    <property type="taxonomic scope" value="Bacteria"/>
</dbReference>
<dbReference type="GO" id="GO:0006152">
    <property type="term" value="P:purine nucleoside catabolic process"/>
    <property type="evidence" value="ECO:0007669"/>
    <property type="project" value="TreeGrafter"/>
</dbReference>
<reference evidence="5 6" key="1">
    <citation type="journal article" date="2007" name="Nature">
        <title>Light stimulates growth of proteorhodopsin-containing marine Flavobacteria.</title>
        <authorList>
            <person name="Gomez-Consarnau L."/>
            <person name="Gonzalez J.M."/>
            <person name="Coll-Llado M."/>
            <person name="Gourdon P."/>
            <person name="Pascher T."/>
            <person name="Neutze R."/>
            <person name="Pedros-Alio C."/>
            <person name="Pinhassi J."/>
        </authorList>
    </citation>
    <scope>NUCLEOTIDE SEQUENCE [LARGE SCALE GENOMIC DNA]</scope>
    <source>
        <strain evidence="5 6">MED217</strain>
    </source>
</reference>
<evidence type="ECO:0000313" key="6">
    <source>
        <dbReference type="Proteomes" id="UP000001601"/>
    </source>
</evidence>
<evidence type="ECO:0000256" key="3">
    <source>
        <dbReference type="ARBA" id="ARBA00048447"/>
    </source>
</evidence>
<dbReference type="GO" id="GO:0004850">
    <property type="term" value="F:uridine phosphorylase activity"/>
    <property type="evidence" value="ECO:0007669"/>
    <property type="project" value="UniProtKB-EC"/>
</dbReference>
<evidence type="ECO:0000256" key="1">
    <source>
        <dbReference type="ARBA" id="ARBA00011888"/>
    </source>
</evidence>
<dbReference type="PANTHER" id="PTHR43691:SF11">
    <property type="entry name" value="FI09636P-RELATED"/>
    <property type="match status" value="1"/>
</dbReference>
<dbReference type="Gene3D" id="3.40.50.1580">
    <property type="entry name" value="Nucleoside phosphorylase domain"/>
    <property type="match status" value="1"/>
</dbReference>
<dbReference type="InterPro" id="IPR000845">
    <property type="entry name" value="Nucleoside_phosphorylase_d"/>
</dbReference>
<accession>A3XIM4</accession>
<dbReference type="InterPro" id="IPR035994">
    <property type="entry name" value="Nucleoside_phosphorylase_sf"/>
</dbReference>
<comment type="caution">
    <text evidence="5">The sequence shown here is derived from an EMBL/GenBank/DDBJ whole genome shotgun (WGS) entry which is preliminary data.</text>
</comment>
<dbReference type="CDD" id="cd00436">
    <property type="entry name" value="UP_TbUP-like"/>
    <property type="match status" value="1"/>
</dbReference>
<dbReference type="PANTHER" id="PTHR43691">
    <property type="entry name" value="URIDINE PHOSPHORYLASE"/>
    <property type="match status" value="1"/>
</dbReference>
<feature type="domain" description="Nucleoside phosphorylase" evidence="4">
    <location>
        <begin position="30"/>
        <end position="266"/>
    </location>
</feature>
<evidence type="ECO:0000259" key="4">
    <source>
        <dbReference type="Pfam" id="PF01048"/>
    </source>
</evidence>
<dbReference type="HOGENOM" id="CLU_075954_0_0_10"/>
<dbReference type="Pfam" id="PF01048">
    <property type="entry name" value="PNP_UDP_1"/>
    <property type="match status" value="1"/>
</dbReference>
<dbReference type="GO" id="GO:0005829">
    <property type="term" value="C:cytosol"/>
    <property type="evidence" value="ECO:0007669"/>
    <property type="project" value="TreeGrafter"/>
</dbReference>
<dbReference type="EC" id="2.4.2.3" evidence="1"/>
<dbReference type="SUPFAM" id="SSF53167">
    <property type="entry name" value="Purine and uridine phosphorylases"/>
    <property type="match status" value="1"/>
</dbReference>
<dbReference type="AlphaFoldDB" id="A3XIM4"/>
<dbReference type="STRING" id="398720.MED217_06187"/>
<dbReference type="GO" id="GO:0004731">
    <property type="term" value="F:purine-nucleoside phosphorylase activity"/>
    <property type="evidence" value="ECO:0007669"/>
    <property type="project" value="TreeGrafter"/>
</dbReference>
<name>A3XIM4_LEEBM</name>
<gene>
    <name evidence="5" type="ORF">MED217_06187</name>
</gene>
<evidence type="ECO:0000256" key="2">
    <source>
        <dbReference type="ARBA" id="ARBA00021980"/>
    </source>
</evidence>
<keyword evidence="6" id="KW-1185">Reference proteome</keyword>
<comment type="catalytic activity">
    <reaction evidence="3">
        <text>uridine + phosphate = alpha-D-ribose 1-phosphate + uracil</text>
        <dbReference type="Rhea" id="RHEA:24388"/>
        <dbReference type="ChEBI" id="CHEBI:16704"/>
        <dbReference type="ChEBI" id="CHEBI:17568"/>
        <dbReference type="ChEBI" id="CHEBI:43474"/>
        <dbReference type="ChEBI" id="CHEBI:57720"/>
        <dbReference type="EC" id="2.4.2.3"/>
    </reaction>
</comment>
<organism evidence="5 6">
    <name type="scientific">Leeuwenhoekiella blandensis (strain CECT 7118 / CCUG 51940 / KCTC 22103 / MED217)</name>
    <name type="common">Flavobacterium sp. (strain MED217)</name>
    <dbReference type="NCBI Taxonomy" id="398720"/>
    <lineage>
        <taxon>Bacteria</taxon>
        <taxon>Pseudomonadati</taxon>
        <taxon>Bacteroidota</taxon>
        <taxon>Flavobacteriia</taxon>
        <taxon>Flavobacteriales</taxon>
        <taxon>Flavobacteriaceae</taxon>
        <taxon>Leeuwenhoekiella</taxon>
    </lineage>
</organism>
<proteinExistence type="predicted"/>
<dbReference type="EMBL" id="AANC01000002">
    <property type="protein sequence ID" value="EAQ50599.1"/>
    <property type="molecule type" value="Genomic_DNA"/>
</dbReference>
<protein>
    <recommendedName>
        <fullName evidence="2">Uridine phosphorylase</fullName>
        <ecNumber evidence="1">2.4.2.3</ecNumber>
    </recommendedName>
</protein>
<sequence>MTLAPSELILNEDGSIYHLHLLPHQLADTVITVGDPDRVEQVTKHFDSIEFSVQKREFKTTTGVYQGKRITVISTGIGTDNIDIVLNELDALANIDFKTRTLKKDLKELNIIRLGTSGSIQKDIPVDRILLTERALGFDALLHFYQSDAIRDKAFEQAFVNHTSWNTEKSTPYCVSASKTLFNHFDSEEFFSGVTATNIGFYGPQGRQLRLKTEDPKLNDKLESFNFKGTRITNLEMETSGIYGLCKLLGHRALSINAILANRATGIFSKDPAATVNHMITTALARIACL</sequence>
<evidence type="ECO:0000313" key="5">
    <source>
        <dbReference type="EMBL" id="EAQ50599.1"/>
    </source>
</evidence>
<dbReference type="RefSeq" id="WP_009779621.1">
    <property type="nucleotide sequence ID" value="NZ_CH672395.1"/>
</dbReference>
<dbReference type="Proteomes" id="UP000001601">
    <property type="component" value="Unassembled WGS sequence"/>
</dbReference>
<dbReference type="OrthoDB" id="9772602at2"/>